<dbReference type="EMBL" id="SWJQ01000782">
    <property type="protein sequence ID" value="TRZ10931.1"/>
    <property type="molecule type" value="Genomic_DNA"/>
</dbReference>
<proteinExistence type="predicted"/>
<keyword evidence="2" id="KW-1185">Reference proteome</keyword>
<accession>A0A8K1G3D7</accession>
<protein>
    <submittedName>
        <fullName evidence="1">Uncharacterized protein</fullName>
    </submittedName>
</protein>
<organism evidence="1 2">
    <name type="scientific">Zosterops borbonicus</name>
    <dbReference type="NCBI Taxonomy" id="364589"/>
    <lineage>
        <taxon>Eukaryota</taxon>
        <taxon>Metazoa</taxon>
        <taxon>Chordata</taxon>
        <taxon>Craniata</taxon>
        <taxon>Vertebrata</taxon>
        <taxon>Euteleostomi</taxon>
        <taxon>Archelosauria</taxon>
        <taxon>Archosauria</taxon>
        <taxon>Dinosauria</taxon>
        <taxon>Saurischia</taxon>
        <taxon>Theropoda</taxon>
        <taxon>Coelurosauria</taxon>
        <taxon>Aves</taxon>
        <taxon>Neognathae</taxon>
        <taxon>Neoaves</taxon>
        <taxon>Telluraves</taxon>
        <taxon>Australaves</taxon>
        <taxon>Passeriformes</taxon>
        <taxon>Sylvioidea</taxon>
        <taxon>Zosteropidae</taxon>
        <taxon>Zosterops</taxon>
    </lineage>
</organism>
<dbReference type="AlphaFoldDB" id="A0A8K1G3D7"/>
<sequence length="148" mass="17155">MGLGKALEHKPDEEQLKVLGVFILEERRLRRDLITLYNSLTGGCSQVGVGLFSQATRDRMRGNGLKLSQQRFRLGITDKFSKKHAKHWKTLPRAAVESELPGIFKRYVDVALRNMVYWWTWECWDKAGINHLRGLFQPKQFCDSIHLA</sequence>
<evidence type="ECO:0000313" key="2">
    <source>
        <dbReference type="Proteomes" id="UP000796761"/>
    </source>
</evidence>
<comment type="caution">
    <text evidence="1">The sequence shown here is derived from an EMBL/GenBank/DDBJ whole genome shotgun (WGS) entry which is preliminary data.</text>
</comment>
<dbReference type="Proteomes" id="UP000796761">
    <property type="component" value="Unassembled WGS sequence"/>
</dbReference>
<gene>
    <name evidence="1" type="ORF">HGM15179_016188</name>
</gene>
<evidence type="ECO:0000313" key="1">
    <source>
        <dbReference type="EMBL" id="TRZ10931.1"/>
    </source>
</evidence>
<reference evidence="1" key="1">
    <citation type="submission" date="2019-04" db="EMBL/GenBank/DDBJ databases">
        <title>Genome assembly of Zosterops borbonicus 15179.</title>
        <authorList>
            <person name="Leroy T."/>
            <person name="Anselmetti Y."/>
            <person name="Tilak M.-K."/>
            <person name="Nabholz B."/>
        </authorList>
    </citation>
    <scope>NUCLEOTIDE SEQUENCE</scope>
    <source>
        <strain evidence="1">HGM_15179</strain>
        <tissue evidence="1">Muscle</tissue>
    </source>
</reference>
<name>A0A8K1G3D7_9PASS</name>